<dbReference type="AlphaFoldDB" id="A0AAV5T029"/>
<dbReference type="Proteomes" id="UP001432027">
    <property type="component" value="Unassembled WGS sequence"/>
</dbReference>
<protein>
    <submittedName>
        <fullName evidence="2">Uncharacterized protein</fullName>
    </submittedName>
</protein>
<keyword evidence="1" id="KW-0812">Transmembrane</keyword>
<gene>
    <name evidence="2" type="ORF">PENTCL1PPCAC_10107</name>
</gene>
<evidence type="ECO:0000313" key="2">
    <source>
        <dbReference type="EMBL" id="GMS87932.1"/>
    </source>
</evidence>
<keyword evidence="1" id="KW-0472">Membrane</keyword>
<accession>A0AAV5T029</accession>
<organism evidence="2 3">
    <name type="scientific">Pristionchus entomophagus</name>
    <dbReference type="NCBI Taxonomy" id="358040"/>
    <lineage>
        <taxon>Eukaryota</taxon>
        <taxon>Metazoa</taxon>
        <taxon>Ecdysozoa</taxon>
        <taxon>Nematoda</taxon>
        <taxon>Chromadorea</taxon>
        <taxon>Rhabditida</taxon>
        <taxon>Rhabditina</taxon>
        <taxon>Diplogasteromorpha</taxon>
        <taxon>Diplogasteroidea</taxon>
        <taxon>Neodiplogasteridae</taxon>
        <taxon>Pristionchus</taxon>
    </lineage>
</organism>
<evidence type="ECO:0000313" key="3">
    <source>
        <dbReference type="Proteomes" id="UP001432027"/>
    </source>
</evidence>
<sequence>VPMGDALKRQIKRIQDSWFITVIGFLLEYWFEITIAILSSLLMYLLVVRLLGNFLDRIYKMCFNYGGSLEAMRKQLEADHGDLWDKPEFCIAYLKMHDAYQNFLNTARTDAGGKLRRDTAYEHFATVNIAG</sequence>
<keyword evidence="3" id="KW-1185">Reference proteome</keyword>
<keyword evidence="1" id="KW-1133">Transmembrane helix</keyword>
<reference evidence="2" key="1">
    <citation type="submission" date="2023-10" db="EMBL/GenBank/DDBJ databases">
        <title>Genome assembly of Pristionchus species.</title>
        <authorList>
            <person name="Yoshida K."/>
            <person name="Sommer R.J."/>
        </authorList>
    </citation>
    <scope>NUCLEOTIDE SEQUENCE</scope>
    <source>
        <strain evidence="2">RS0144</strain>
    </source>
</reference>
<proteinExistence type="predicted"/>
<feature type="transmembrane region" description="Helical" evidence="1">
    <location>
        <begin position="29"/>
        <end position="51"/>
    </location>
</feature>
<evidence type="ECO:0000256" key="1">
    <source>
        <dbReference type="SAM" id="Phobius"/>
    </source>
</evidence>
<name>A0AAV5T029_9BILA</name>
<feature type="non-terminal residue" evidence="2">
    <location>
        <position position="1"/>
    </location>
</feature>
<comment type="caution">
    <text evidence="2">The sequence shown here is derived from an EMBL/GenBank/DDBJ whole genome shotgun (WGS) entry which is preliminary data.</text>
</comment>
<dbReference type="EMBL" id="BTSX01000003">
    <property type="protein sequence ID" value="GMS87932.1"/>
    <property type="molecule type" value="Genomic_DNA"/>
</dbReference>